<dbReference type="Proteomes" id="UP001056973">
    <property type="component" value="Segment"/>
</dbReference>
<reference evidence="1" key="1">
    <citation type="submission" date="2022-04" db="EMBL/GenBank/DDBJ databases">
        <authorList>
            <person name="Wang L."/>
            <person name="Zhang J."/>
            <person name="Wang J."/>
        </authorList>
    </citation>
    <scope>NUCLEOTIDE SEQUENCE</scope>
</reference>
<dbReference type="EMBL" id="ON331942">
    <property type="protein sequence ID" value="UQM93916.1"/>
    <property type="molecule type" value="Genomic_DNA"/>
</dbReference>
<organism evidence="1 2">
    <name type="scientific">Stenotrophomonas phage vB_Sm_QDWS359</name>
    <dbReference type="NCBI Taxonomy" id="2943841"/>
    <lineage>
        <taxon>Viruses</taxon>
        <taxon>Duplodnaviria</taxon>
        <taxon>Heunggongvirae</taxon>
        <taxon>Uroviricota</taxon>
        <taxon>Caudoviricetes</taxon>
        <taxon>Mesyanzhinovviridae</taxon>
        <taxon>Bradleyvirinae</taxon>
        <taxon>Xooduovirus</taxon>
        <taxon>Xooduovirus QDWS359</taxon>
    </lineage>
</organism>
<accession>A0A9E7DL21</accession>
<gene>
    <name evidence="1" type="ORF">vBSmQDWS359_78</name>
</gene>
<proteinExistence type="predicted"/>
<dbReference type="PROSITE" id="PS51257">
    <property type="entry name" value="PROKAR_LIPOPROTEIN"/>
    <property type="match status" value="1"/>
</dbReference>
<evidence type="ECO:0000313" key="1">
    <source>
        <dbReference type="EMBL" id="UQM93916.1"/>
    </source>
</evidence>
<name>A0A9E7DL21_9CAUD</name>
<protein>
    <submittedName>
        <fullName evidence="1">Uncharacterized protein</fullName>
    </submittedName>
</protein>
<evidence type="ECO:0000313" key="2">
    <source>
        <dbReference type="Proteomes" id="UP001056973"/>
    </source>
</evidence>
<keyword evidence="2" id="KW-1185">Reference proteome</keyword>
<sequence>MQRHYLTYALAVLALLLMGCALIHSFAKVLDLPEVRESWSEKKCVEVLDPAAEAEGRKSEWSCDRLPEKYRHVWVY</sequence>